<name>A0ACC6UBU0_9BURK</name>
<protein>
    <submittedName>
        <fullName evidence="1">Uncharacterized protein</fullName>
    </submittedName>
</protein>
<reference evidence="1" key="1">
    <citation type="submission" date="2024-07" db="EMBL/GenBank/DDBJ databases">
        <title>A survey of Mimosa microsymbionts across Brazilian biomes reveals a high diversity of Paraburkholderia nodulating endemic species, but also that Cupriavidus is common as a symbiont of widespread species.</title>
        <authorList>
            <person name="Rouws L."/>
            <person name="Barauna A."/>
            <person name="Beukes C."/>
            <person name="Rouws J.R.C."/>
            <person name="De Faria S.M."/>
            <person name="Gross E."/>
            <person name="Bueno Dos Reis Junior F."/>
            <person name="Simon M.F."/>
            <person name="Maluk M."/>
            <person name="Odee D.W."/>
            <person name="Kenicer G."/>
            <person name="Young J.P.W."/>
            <person name="Reis V.M."/>
            <person name="Zilli J."/>
            <person name="James E.K."/>
        </authorList>
    </citation>
    <scope>NUCLEOTIDE SEQUENCE</scope>
    <source>
        <strain evidence="1">EG181B</strain>
    </source>
</reference>
<evidence type="ECO:0000313" key="1">
    <source>
        <dbReference type="EMBL" id="MEX3937111.1"/>
    </source>
</evidence>
<sequence length="68" mass="7768">MAINITARRETCGQMTVGEAMPSMQIDRLSYEAAVRDANPRPRDANQPPFYFRSMPRKWSFSVSFNAP</sequence>
<dbReference type="EMBL" id="JBFRCH010000044">
    <property type="protein sequence ID" value="MEX3937111.1"/>
    <property type="molecule type" value="Genomic_DNA"/>
</dbReference>
<dbReference type="Proteomes" id="UP001558850">
    <property type="component" value="Unassembled WGS sequence"/>
</dbReference>
<organism evidence="1 2">
    <name type="scientific">Paraburkholderia phymatum</name>
    <dbReference type="NCBI Taxonomy" id="148447"/>
    <lineage>
        <taxon>Bacteria</taxon>
        <taxon>Pseudomonadati</taxon>
        <taxon>Pseudomonadota</taxon>
        <taxon>Betaproteobacteria</taxon>
        <taxon>Burkholderiales</taxon>
        <taxon>Burkholderiaceae</taxon>
        <taxon>Paraburkholderia</taxon>
    </lineage>
</organism>
<comment type="caution">
    <text evidence="1">The sequence shown here is derived from an EMBL/GenBank/DDBJ whole genome shotgun (WGS) entry which is preliminary data.</text>
</comment>
<keyword evidence="2" id="KW-1185">Reference proteome</keyword>
<accession>A0ACC6UBU0</accession>
<gene>
    <name evidence="1" type="ORF">AB4Y32_36130</name>
</gene>
<evidence type="ECO:0000313" key="2">
    <source>
        <dbReference type="Proteomes" id="UP001558850"/>
    </source>
</evidence>
<proteinExistence type="predicted"/>